<organism evidence="1 2">
    <name type="scientific">Marinilactibacillus psychrotolerans 42ea</name>
    <dbReference type="NCBI Taxonomy" id="1255609"/>
    <lineage>
        <taxon>Bacteria</taxon>
        <taxon>Bacillati</taxon>
        <taxon>Bacillota</taxon>
        <taxon>Bacilli</taxon>
        <taxon>Lactobacillales</taxon>
        <taxon>Carnobacteriaceae</taxon>
        <taxon>Marinilactibacillus</taxon>
    </lineage>
</organism>
<proteinExistence type="predicted"/>
<evidence type="ECO:0000313" key="2">
    <source>
        <dbReference type="Proteomes" id="UP000195611"/>
    </source>
</evidence>
<dbReference type="AlphaFoldDB" id="A0A1R4KA29"/>
<sequence length="84" mass="9849">MDFSSGVFALFINDLQFTDSKIGDFKFYYDSVSTDFVIKDNPELRYSKNVVVEDSNFLIFREVANGSDREDFELDFEIKPYEMS</sequence>
<dbReference type="EMBL" id="FUKW01000129">
    <property type="protein sequence ID" value="SJN41271.1"/>
    <property type="molecule type" value="Genomic_DNA"/>
</dbReference>
<name>A0A1R4KA29_9LACT</name>
<reference evidence="1 2" key="1">
    <citation type="submission" date="2017-02" db="EMBL/GenBank/DDBJ databases">
        <authorList>
            <person name="Peterson S.W."/>
        </authorList>
    </citation>
    <scope>NUCLEOTIDE SEQUENCE [LARGE SCALE GENOMIC DNA]</scope>
    <source>
        <strain evidence="1 2">42ea</strain>
    </source>
</reference>
<gene>
    <name evidence="1" type="ORF">FM115_08845</name>
</gene>
<dbReference type="RefSeq" id="WP_087059379.1">
    <property type="nucleotide sequence ID" value="NZ_FUKW01000129.1"/>
</dbReference>
<protein>
    <submittedName>
        <fullName evidence="1">Uncharacterized protein</fullName>
    </submittedName>
</protein>
<dbReference type="Proteomes" id="UP000195611">
    <property type="component" value="Unassembled WGS sequence"/>
</dbReference>
<evidence type="ECO:0000313" key="1">
    <source>
        <dbReference type="EMBL" id="SJN41271.1"/>
    </source>
</evidence>
<accession>A0A1R4KA29</accession>